<keyword evidence="2" id="KW-1185">Reference proteome</keyword>
<sequence>MNVGMYIVTRGPQPRWARAPNCAGGQIGHTYPRPARIGLSPSPRPSSCASASRSERGLFTTTWYPAVGPVVVVTAAVSGPLLTGGTCNALRLR</sequence>
<dbReference type="InParanoid" id="A0A0C3DSR6"/>
<organism evidence="1 2">
    <name type="scientific">Scleroderma citrinum Foug A</name>
    <dbReference type="NCBI Taxonomy" id="1036808"/>
    <lineage>
        <taxon>Eukaryota</taxon>
        <taxon>Fungi</taxon>
        <taxon>Dikarya</taxon>
        <taxon>Basidiomycota</taxon>
        <taxon>Agaricomycotina</taxon>
        <taxon>Agaricomycetes</taxon>
        <taxon>Agaricomycetidae</taxon>
        <taxon>Boletales</taxon>
        <taxon>Sclerodermatineae</taxon>
        <taxon>Sclerodermataceae</taxon>
        <taxon>Scleroderma</taxon>
    </lineage>
</organism>
<gene>
    <name evidence="1" type="ORF">SCLCIDRAFT_1042795</name>
</gene>
<proteinExistence type="predicted"/>
<dbReference type="Proteomes" id="UP000053989">
    <property type="component" value="Unassembled WGS sequence"/>
</dbReference>
<name>A0A0C3DSR6_9AGAM</name>
<evidence type="ECO:0000313" key="1">
    <source>
        <dbReference type="EMBL" id="KIM59016.1"/>
    </source>
</evidence>
<reference evidence="2" key="2">
    <citation type="submission" date="2015-01" db="EMBL/GenBank/DDBJ databases">
        <title>Evolutionary Origins and Diversification of the Mycorrhizal Mutualists.</title>
        <authorList>
            <consortium name="DOE Joint Genome Institute"/>
            <consortium name="Mycorrhizal Genomics Consortium"/>
            <person name="Kohler A."/>
            <person name="Kuo A."/>
            <person name="Nagy L.G."/>
            <person name="Floudas D."/>
            <person name="Copeland A."/>
            <person name="Barry K.W."/>
            <person name="Cichocki N."/>
            <person name="Veneault-Fourrey C."/>
            <person name="LaButti K."/>
            <person name="Lindquist E.A."/>
            <person name="Lipzen A."/>
            <person name="Lundell T."/>
            <person name="Morin E."/>
            <person name="Murat C."/>
            <person name="Riley R."/>
            <person name="Ohm R."/>
            <person name="Sun H."/>
            <person name="Tunlid A."/>
            <person name="Henrissat B."/>
            <person name="Grigoriev I.V."/>
            <person name="Hibbett D.S."/>
            <person name="Martin F."/>
        </authorList>
    </citation>
    <scope>NUCLEOTIDE SEQUENCE [LARGE SCALE GENOMIC DNA]</scope>
    <source>
        <strain evidence="2">Foug A</strain>
    </source>
</reference>
<evidence type="ECO:0000313" key="2">
    <source>
        <dbReference type="Proteomes" id="UP000053989"/>
    </source>
</evidence>
<reference evidence="1 2" key="1">
    <citation type="submission" date="2014-04" db="EMBL/GenBank/DDBJ databases">
        <authorList>
            <consortium name="DOE Joint Genome Institute"/>
            <person name="Kuo A."/>
            <person name="Kohler A."/>
            <person name="Nagy L.G."/>
            <person name="Floudas D."/>
            <person name="Copeland A."/>
            <person name="Barry K.W."/>
            <person name="Cichocki N."/>
            <person name="Veneault-Fourrey C."/>
            <person name="LaButti K."/>
            <person name="Lindquist E.A."/>
            <person name="Lipzen A."/>
            <person name="Lundell T."/>
            <person name="Morin E."/>
            <person name="Murat C."/>
            <person name="Sun H."/>
            <person name="Tunlid A."/>
            <person name="Henrissat B."/>
            <person name="Grigoriev I.V."/>
            <person name="Hibbett D.S."/>
            <person name="Martin F."/>
            <person name="Nordberg H.P."/>
            <person name="Cantor M.N."/>
            <person name="Hua S.X."/>
        </authorList>
    </citation>
    <scope>NUCLEOTIDE SEQUENCE [LARGE SCALE GENOMIC DNA]</scope>
    <source>
        <strain evidence="1 2">Foug A</strain>
    </source>
</reference>
<dbReference type="EMBL" id="KN822078">
    <property type="protein sequence ID" value="KIM59016.1"/>
    <property type="molecule type" value="Genomic_DNA"/>
</dbReference>
<protein>
    <submittedName>
        <fullName evidence="1">Uncharacterized protein</fullName>
    </submittedName>
</protein>
<accession>A0A0C3DSR6</accession>
<dbReference type="AlphaFoldDB" id="A0A0C3DSR6"/>
<dbReference type="HOGENOM" id="CLU_2400989_0_0_1"/>